<name>A0A2P2NL65_RHIMU</name>
<accession>A0A2P2NL65</accession>
<dbReference type="AlphaFoldDB" id="A0A2P2NL65"/>
<reference evidence="1" key="1">
    <citation type="submission" date="2018-02" db="EMBL/GenBank/DDBJ databases">
        <title>Rhizophora mucronata_Transcriptome.</title>
        <authorList>
            <person name="Meera S.P."/>
            <person name="Sreeshan A."/>
            <person name="Augustine A."/>
        </authorList>
    </citation>
    <scope>NUCLEOTIDE SEQUENCE</scope>
    <source>
        <tissue evidence="1">Leaf</tissue>
    </source>
</reference>
<evidence type="ECO:0000313" key="1">
    <source>
        <dbReference type="EMBL" id="MBX43241.1"/>
    </source>
</evidence>
<sequence>MLLSSSFSVSLLKITTVQKTPVDRSGFSSPHDGGVMCALALESTEYLVLTCWTS</sequence>
<dbReference type="EMBL" id="GGEC01062757">
    <property type="protein sequence ID" value="MBX43241.1"/>
    <property type="molecule type" value="Transcribed_RNA"/>
</dbReference>
<proteinExistence type="predicted"/>
<protein>
    <submittedName>
        <fullName evidence="1">Uncharacterized protein</fullName>
    </submittedName>
</protein>
<organism evidence="1">
    <name type="scientific">Rhizophora mucronata</name>
    <name type="common">Asiatic mangrove</name>
    <dbReference type="NCBI Taxonomy" id="61149"/>
    <lineage>
        <taxon>Eukaryota</taxon>
        <taxon>Viridiplantae</taxon>
        <taxon>Streptophyta</taxon>
        <taxon>Embryophyta</taxon>
        <taxon>Tracheophyta</taxon>
        <taxon>Spermatophyta</taxon>
        <taxon>Magnoliopsida</taxon>
        <taxon>eudicotyledons</taxon>
        <taxon>Gunneridae</taxon>
        <taxon>Pentapetalae</taxon>
        <taxon>rosids</taxon>
        <taxon>fabids</taxon>
        <taxon>Malpighiales</taxon>
        <taxon>Rhizophoraceae</taxon>
        <taxon>Rhizophora</taxon>
    </lineage>
</organism>